<dbReference type="GO" id="GO:0017154">
    <property type="term" value="F:semaphorin receptor activity"/>
    <property type="evidence" value="ECO:0007669"/>
    <property type="project" value="InterPro"/>
</dbReference>
<evidence type="ECO:0000259" key="3">
    <source>
        <dbReference type="PROSITE" id="PS51004"/>
    </source>
</evidence>
<feature type="compositionally biased region" description="Polar residues" evidence="2">
    <location>
        <begin position="20"/>
        <end position="30"/>
    </location>
</feature>
<name>A0A1V9X451_9ACAR</name>
<evidence type="ECO:0000313" key="4">
    <source>
        <dbReference type="EMBL" id="OQR68153.1"/>
    </source>
</evidence>
<dbReference type="GO" id="GO:0007162">
    <property type="term" value="P:negative regulation of cell adhesion"/>
    <property type="evidence" value="ECO:0007669"/>
    <property type="project" value="TreeGrafter"/>
</dbReference>
<protein>
    <submittedName>
        <fullName evidence="4">Plexin-B-like</fullName>
    </submittedName>
</protein>
<dbReference type="PANTHER" id="PTHR22625:SF44">
    <property type="entry name" value="PLEXIN-B"/>
    <property type="match status" value="1"/>
</dbReference>
<dbReference type="GO" id="GO:0097374">
    <property type="term" value="P:sensory neuron axon guidance"/>
    <property type="evidence" value="ECO:0007669"/>
    <property type="project" value="TreeGrafter"/>
</dbReference>
<dbReference type="GO" id="GO:0008045">
    <property type="term" value="P:motor neuron axon guidance"/>
    <property type="evidence" value="ECO:0007669"/>
    <property type="project" value="TreeGrafter"/>
</dbReference>
<dbReference type="GO" id="GO:0030334">
    <property type="term" value="P:regulation of cell migration"/>
    <property type="evidence" value="ECO:0007669"/>
    <property type="project" value="TreeGrafter"/>
</dbReference>
<dbReference type="AlphaFoldDB" id="A0A1V9X451"/>
<gene>
    <name evidence="4" type="ORF">BIW11_02068</name>
</gene>
<dbReference type="GO" id="GO:0005886">
    <property type="term" value="C:plasma membrane"/>
    <property type="evidence" value="ECO:0007669"/>
    <property type="project" value="TreeGrafter"/>
</dbReference>
<dbReference type="PROSITE" id="PS51004">
    <property type="entry name" value="SEMA"/>
    <property type="match status" value="1"/>
</dbReference>
<dbReference type="Pfam" id="PF01403">
    <property type="entry name" value="Sema"/>
    <property type="match status" value="1"/>
</dbReference>
<dbReference type="OrthoDB" id="125363at2759"/>
<keyword evidence="5" id="KW-1185">Reference proteome</keyword>
<evidence type="ECO:0000256" key="2">
    <source>
        <dbReference type="SAM" id="MobiDB-lite"/>
    </source>
</evidence>
<accession>A0A1V9X451</accession>
<dbReference type="CDD" id="cd11236">
    <property type="entry name" value="Sema_plexin_like"/>
    <property type="match status" value="1"/>
</dbReference>
<reference evidence="4 5" key="1">
    <citation type="journal article" date="2017" name="Gigascience">
        <title>Draft genome of the honey bee ectoparasitic mite, Tropilaelaps mercedesae, is shaped by the parasitic life history.</title>
        <authorList>
            <person name="Dong X."/>
            <person name="Armstrong S.D."/>
            <person name="Xia D."/>
            <person name="Makepeace B.L."/>
            <person name="Darby A.C."/>
            <person name="Kadowaki T."/>
        </authorList>
    </citation>
    <scope>NUCLEOTIDE SEQUENCE [LARGE SCALE GENOMIC DNA]</scope>
    <source>
        <strain evidence="4">Wuxi-XJTLU</strain>
    </source>
</reference>
<proteinExistence type="predicted"/>
<dbReference type="Proteomes" id="UP000192247">
    <property type="component" value="Unassembled WGS sequence"/>
</dbReference>
<dbReference type="GO" id="GO:0050772">
    <property type="term" value="P:positive regulation of axonogenesis"/>
    <property type="evidence" value="ECO:0007669"/>
    <property type="project" value="TreeGrafter"/>
</dbReference>
<dbReference type="GO" id="GO:0008360">
    <property type="term" value="P:regulation of cell shape"/>
    <property type="evidence" value="ECO:0007669"/>
    <property type="project" value="TreeGrafter"/>
</dbReference>
<organism evidence="4 5">
    <name type="scientific">Tropilaelaps mercedesae</name>
    <dbReference type="NCBI Taxonomy" id="418985"/>
    <lineage>
        <taxon>Eukaryota</taxon>
        <taxon>Metazoa</taxon>
        <taxon>Ecdysozoa</taxon>
        <taxon>Arthropoda</taxon>
        <taxon>Chelicerata</taxon>
        <taxon>Arachnida</taxon>
        <taxon>Acari</taxon>
        <taxon>Parasitiformes</taxon>
        <taxon>Mesostigmata</taxon>
        <taxon>Gamasina</taxon>
        <taxon>Dermanyssoidea</taxon>
        <taxon>Laelapidae</taxon>
        <taxon>Tropilaelaps</taxon>
    </lineage>
</organism>
<dbReference type="Gene3D" id="2.130.10.10">
    <property type="entry name" value="YVTN repeat-like/Quinoprotein amine dehydrogenase"/>
    <property type="match status" value="1"/>
</dbReference>
<comment type="caution">
    <text evidence="1">Lacks conserved residue(s) required for the propagation of feature annotation.</text>
</comment>
<dbReference type="InParanoid" id="A0A1V9X451"/>
<feature type="region of interest" description="Disordered" evidence="2">
    <location>
        <begin position="19"/>
        <end position="43"/>
    </location>
</feature>
<dbReference type="PANTHER" id="PTHR22625">
    <property type="entry name" value="PLEXIN"/>
    <property type="match status" value="1"/>
</dbReference>
<dbReference type="SUPFAM" id="SSF101912">
    <property type="entry name" value="Sema domain"/>
    <property type="match status" value="1"/>
</dbReference>
<dbReference type="InterPro" id="IPR015943">
    <property type="entry name" value="WD40/YVTN_repeat-like_dom_sf"/>
</dbReference>
<dbReference type="SMART" id="SM00630">
    <property type="entry name" value="Sema"/>
    <property type="match status" value="1"/>
</dbReference>
<dbReference type="EMBL" id="MNPL01025754">
    <property type="protein sequence ID" value="OQR68153.1"/>
    <property type="molecule type" value="Genomic_DNA"/>
</dbReference>
<evidence type="ECO:0000256" key="1">
    <source>
        <dbReference type="PROSITE-ProRule" id="PRU00352"/>
    </source>
</evidence>
<comment type="caution">
    <text evidence="4">The sequence shown here is derived from an EMBL/GenBank/DDBJ whole genome shotgun (WGS) entry which is preliminary data.</text>
</comment>
<dbReference type="InterPro" id="IPR031148">
    <property type="entry name" value="Plexin"/>
</dbReference>
<dbReference type="InterPro" id="IPR036352">
    <property type="entry name" value="Semap_dom_sf"/>
</dbReference>
<dbReference type="GO" id="GO:0002116">
    <property type="term" value="C:semaphorin receptor complex"/>
    <property type="evidence" value="ECO:0007669"/>
    <property type="project" value="TreeGrafter"/>
</dbReference>
<feature type="domain" description="Sema" evidence="3">
    <location>
        <begin position="64"/>
        <end position="515"/>
    </location>
</feature>
<sequence>MTRVNSTIPGRPQLRAVSVPRTSAAMTPTGSRRRKGAATATHLKSPWRRRSCLERVFGVALLSVLAVQIAPAVRLGGDTGASEFRLPGNHSVNLTHVILNPLTDHLFAGATNVVMEFDENLTLVRSVATGPEPDHDHCPPTNCNGTGYKTRPTNTINKVLLIDDESRKLIVCGSTHQGACQRMELSDITDKEPIVPVPVATNDENSSTFAMIGPAKYGDVQQRMLYVATTRTRYGTYGDHRPAISGRSLEPGDLFGILEHSFSTIARVDLGTTVKDYYLVSYVYGFHTDDFVYFATVQMRSHLLQLQELGYNSRLARLCAGDPSFNTYTEVSLVCQGQDGTDYNLLQDATLVEAGSDLARSLGLRDERRVLVGVFAQSADHTTKVSGRSAICIYPLRRIEKMFTENIHMCYNGTVATRNMDYVAGSLANCPAPGARRRRHQTPATLSGPNDLAMATFKGFARILAPQTRQRRVWTHSIGHGKMRENFDTPFELLLLLRLGRKKRRSKSFPFPRQG</sequence>
<evidence type="ECO:0000313" key="5">
    <source>
        <dbReference type="Proteomes" id="UP000192247"/>
    </source>
</evidence>
<dbReference type="STRING" id="418985.A0A1V9X451"/>
<dbReference type="InterPro" id="IPR001627">
    <property type="entry name" value="Semap_dom"/>
</dbReference>